<dbReference type="GO" id="GO:0005509">
    <property type="term" value="F:calcium ion binding"/>
    <property type="evidence" value="ECO:0007669"/>
    <property type="project" value="InterPro"/>
</dbReference>
<evidence type="ECO:0000313" key="1">
    <source>
        <dbReference type="Ensembl" id="ENSUMAP00000006221"/>
    </source>
</evidence>
<dbReference type="GeneTree" id="ENSGT00940000154257"/>
<accession>A0A452TDR2</accession>
<dbReference type="GO" id="GO:0005544">
    <property type="term" value="F:calcium-dependent phospholipid binding"/>
    <property type="evidence" value="ECO:0007669"/>
    <property type="project" value="InterPro"/>
</dbReference>
<dbReference type="PRINTS" id="PR00198">
    <property type="entry name" value="ANNEXINII"/>
</dbReference>
<dbReference type="GO" id="GO:0004859">
    <property type="term" value="F:phospholipase inhibitor activity"/>
    <property type="evidence" value="ECO:0007669"/>
    <property type="project" value="InterPro"/>
</dbReference>
<dbReference type="Ensembl" id="ENSUMAT00000007497.1">
    <property type="protein sequence ID" value="ENSUMAP00000006221.1"/>
    <property type="gene ID" value="ENSUMAG00000004909.1"/>
</dbReference>
<name>A0A452TDR2_URSMA</name>
<dbReference type="InterPro" id="IPR002389">
    <property type="entry name" value="ANX2"/>
</dbReference>
<sequence>MSTVHEILCKLSLEGDHSTPTGAYKLVRGYTSFDVECDVLNIEIAIKTKGVGEVTIAHILTNYREEQSQELQLRICTVKSLKEEVKGNLENAFLNLIQCIQNKPLNFADQLYDSEKDKGTRDKVLIKSFFLLKILFI</sequence>
<protein>
    <submittedName>
        <fullName evidence="1">Uncharacterized protein</fullName>
    </submittedName>
</protein>
<dbReference type="SUPFAM" id="SSF47874">
    <property type="entry name" value="Annexin"/>
    <property type="match status" value="2"/>
</dbReference>
<dbReference type="InterPro" id="IPR037104">
    <property type="entry name" value="Annexin_sf"/>
</dbReference>
<organism evidence="1">
    <name type="scientific">Ursus maritimus</name>
    <name type="common">Polar bear</name>
    <name type="synonym">Thalarctos maritimus</name>
    <dbReference type="NCBI Taxonomy" id="29073"/>
    <lineage>
        <taxon>Eukaryota</taxon>
        <taxon>Metazoa</taxon>
        <taxon>Chordata</taxon>
        <taxon>Craniata</taxon>
        <taxon>Vertebrata</taxon>
        <taxon>Euteleostomi</taxon>
        <taxon>Mammalia</taxon>
        <taxon>Eutheria</taxon>
        <taxon>Laurasiatheria</taxon>
        <taxon>Carnivora</taxon>
        <taxon>Caniformia</taxon>
        <taxon>Ursidae</taxon>
        <taxon>Ursus</taxon>
    </lineage>
</organism>
<proteinExistence type="predicted"/>
<dbReference type="GO" id="GO:0008092">
    <property type="term" value="F:cytoskeletal protein binding"/>
    <property type="evidence" value="ECO:0007669"/>
    <property type="project" value="InterPro"/>
</dbReference>
<reference evidence="1" key="1">
    <citation type="submission" date="2019-03" db="UniProtKB">
        <authorList>
            <consortium name="Ensembl"/>
        </authorList>
    </citation>
    <scope>IDENTIFICATION</scope>
</reference>
<dbReference type="AlphaFoldDB" id="A0A452TDR2"/>